<protein>
    <submittedName>
        <fullName evidence="1">Uncharacterized protein</fullName>
    </submittedName>
</protein>
<dbReference type="OrthoDB" id="4168609at2759"/>
<dbReference type="AlphaFoldDB" id="A0A2B7Y1Z7"/>
<evidence type="ECO:0000313" key="1">
    <source>
        <dbReference type="EMBL" id="PGH18104.1"/>
    </source>
</evidence>
<reference evidence="1 2" key="1">
    <citation type="submission" date="2017-10" db="EMBL/GenBank/DDBJ databases">
        <title>Comparative genomics in systemic dimorphic fungi from Ajellomycetaceae.</title>
        <authorList>
            <person name="Munoz J.F."/>
            <person name="Mcewen J.G."/>
            <person name="Clay O.K."/>
            <person name="Cuomo C.A."/>
        </authorList>
    </citation>
    <scope>NUCLEOTIDE SEQUENCE [LARGE SCALE GENOMIC DNA]</scope>
    <source>
        <strain evidence="1 2">UAMH5409</strain>
    </source>
</reference>
<comment type="caution">
    <text evidence="1">The sequence shown here is derived from an EMBL/GenBank/DDBJ whole genome shotgun (WGS) entry which is preliminary data.</text>
</comment>
<sequence length="171" mass="18748">MLSRLKNAIAPTGPRNPSALIAVTSEHSITVLHLVPEDGTIEQWGFGNTSPTTPFRYSGAREQTREQIGVVALQIKDGDGPIAFLNDVATKVRQLWDDSPSLNPTLRTGTTEAIQQLIQDVLQPAAVDAIRKRGEQDHAVNAAGTHSILIIRITRSRSGRILTDKRYTSFR</sequence>
<keyword evidence="2" id="KW-1185">Reference proteome</keyword>
<organism evidence="1 2">
    <name type="scientific">Helicocarpus griseus UAMH5409</name>
    <dbReference type="NCBI Taxonomy" id="1447875"/>
    <lineage>
        <taxon>Eukaryota</taxon>
        <taxon>Fungi</taxon>
        <taxon>Dikarya</taxon>
        <taxon>Ascomycota</taxon>
        <taxon>Pezizomycotina</taxon>
        <taxon>Eurotiomycetes</taxon>
        <taxon>Eurotiomycetidae</taxon>
        <taxon>Onygenales</taxon>
        <taxon>Ajellomycetaceae</taxon>
        <taxon>Helicocarpus</taxon>
    </lineage>
</organism>
<proteinExistence type="predicted"/>
<accession>A0A2B7Y1Z7</accession>
<evidence type="ECO:0000313" key="2">
    <source>
        <dbReference type="Proteomes" id="UP000223968"/>
    </source>
</evidence>
<name>A0A2B7Y1Z7_9EURO</name>
<dbReference type="EMBL" id="PDNB01000006">
    <property type="protein sequence ID" value="PGH18104.1"/>
    <property type="molecule type" value="Genomic_DNA"/>
</dbReference>
<gene>
    <name evidence="1" type="ORF">AJ79_00732</name>
</gene>
<dbReference type="Proteomes" id="UP000223968">
    <property type="component" value="Unassembled WGS sequence"/>
</dbReference>